<feature type="compositionally biased region" description="Low complexity" evidence="8">
    <location>
        <begin position="688"/>
        <end position="705"/>
    </location>
</feature>
<dbReference type="InterPro" id="IPR058678">
    <property type="entry name" value="ARM_PUB"/>
</dbReference>
<dbReference type="EC" id="2.3.2.27" evidence="3"/>
<dbReference type="CDD" id="cd16664">
    <property type="entry name" value="RING-Ubox_PUB"/>
    <property type="match status" value="1"/>
</dbReference>
<proteinExistence type="predicted"/>
<evidence type="ECO:0000256" key="5">
    <source>
        <dbReference type="ARBA" id="ARBA00022737"/>
    </source>
</evidence>
<reference evidence="10" key="2">
    <citation type="submission" date="2008-12" db="EMBL/GenBank/DDBJ databases">
        <title>Improved gene annotation of the rice (Oryza sativa) genomes.</title>
        <authorList>
            <person name="Wang J."/>
            <person name="Li R."/>
            <person name="Fan W."/>
            <person name="Huang Q."/>
            <person name="Zhang J."/>
            <person name="Zhou Y."/>
            <person name="Hu Y."/>
            <person name="Zi S."/>
            <person name="Li J."/>
            <person name="Ni P."/>
            <person name="Zheng H."/>
            <person name="Zhang Y."/>
            <person name="Zhao M."/>
            <person name="Hao Q."/>
            <person name="McDermott J."/>
            <person name="Samudrala R."/>
            <person name="Kristiansen K."/>
            <person name="Wong G.K.-S."/>
        </authorList>
    </citation>
    <scope>NUCLEOTIDE SEQUENCE</scope>
</reference>
<reference evidence="10" key="1">
    <citation type="journal article" date="2005" name="PLoS Biol.">
        <title>The genomes of Oryza sativa: a history of duplications.</title>
        <authorList>
            <person name="Yu J."/>
            <person name="Wang J."/>
            <person name="Lin W."/>
            <person name="Li S."/>
            <person name="Li H."/>
            <person name="Zhou J."/>
            <person name="Ni P."/>
            <person name="Dong W."/>
            <person name="Hu S."/>
            <person name="Zeng C."/>
            <person name="Zhang J."/>
            <person name="Zhang Y."/>
            <person name="Li R."/>
            <person name="Xu Z."/>
            <person name="Li S."/>
            <person name="Li X."/>
            <person name="Zheng H."/>
            <person name="Cong L."/>
            <person name="Lin L."/>
            <person name="Yin J."/>
            <person name="Geng J."/>
            <person name="Li G."/>
            <person name="Shi J."/>
            <person name="Liu J."/>
            <person name="Lv H."/>
            <person name="Li J."/>
            <person name="Wang J."/>
            <person name="Deng Y."/>
            <person name="Ran L."/>
            <person name="Shi X."/>
            <person name="Wang X."/>
            <person name="Wu Q."/>
            <person name="Li C."/>
            <person name="Ren X."/>
            <person name="Wang J."/>
            <person name="Wang X."/>
            <person name="Li D."/>
            <person name="Liu D."/>
            <person name="Zhang X."/>
            <person name="Ji Z."/>
            <person name="Zhao W."/>
            <person name="Sun Y."/>
            <person name="Zhang Z."/>
            <person name="Bao J."/>
            <person name="Han Y."/>
            <person name="Dong L."/>
            <person name="Ji J."/>
            <person name="Chen P."/>
            <person name="Wu S."/>
            <person name="Liu J."/>
            <person name="Xiao Y."/>
            <person name="Bu D."/>
            <person name="Tan J."/>
            <person name="Yang L."/>
            <person name="Ye C."/>
            <person name="Zhang J."/>
            <person name="Xu J."/>
            <person name="Zhou Y."/>
            <person name="Yu Y."/>
            <person name="Zhang B."/>
            <person name="Zhuang S."/>
            <person name="Wei H."/>
            <person name="Liu B."/>
            <person name="Lei M."/>
            <person name="Yu H."/>
            <person name="Li Y."/>
            <person name="Xu H."/>
            <person name="Wei S."/>
            <person name="He X."/>
            <person name="Fang L."/>
            <person name="Zhang Z."/>
            <person name="Zhang Y."/>
            <person name="Huang X."/>
            <person name="Su Z."/>
            <person name="Tong W."/>
            <person name="Li J."/>
            <person name="Tong Z."/>
            <person name="Li S."/>
            <person name="Ye J."/>
            <person name="Wang L."/>
            <person name="Fang L."/>
            <person name="Lei T."/>
            <person name="Chen C."/>
            <person name="Chen H."/>
            <person name="Xu Z."/>
            <person name="Li H."/>
            <person name="Huang H."/>
            <person name="Zhang F."/>
            <person name="Xu H."/>
            <person name="Li N."/>
            <person name="Zhao C."/>
            <person name="Li S."/>
            <person name="Dong L."/>
            <person name="Huang Y."/>
            <person name="Li L."/>
            <person name="Xi Y."/>
            <person name="Qi Q."/>
            <person name="Li W."/>
            <person name="Zhang B."/>
            <person name="Hu W."/>
            <person name="Zhang Y."/>
            <person name="Tian X."/>
            <person name="Jiao Y."/>
            <person name="Liang X."/>
            <person name="Jin J."/>
            <person name="Gao L."/>
            <person name="Zheng W."/>
            <person name="Hao B."/>
            <person name="Liu S."/>
            <person name="Wang W."/>
            <person name="Yuan L."/>
            <person name="Cao M."/>
            <person name="McDermott J."/>
            <person name="Samudrala R."/>
            <person name="Wang J."/>
            <person name="Wong G.K."/>
            <person name="Yang H."/>
        </authorList>
    </citation>
    <scope>NUCLEOTIDE SEQUENCE [LARGE SCALE GENOMIC DNA]</scope>
</reference>
<dbReference type="SUPFAM" id="SSF57850">
    <property type="entry name" value="RING/U-box"/>
    <property type="match status" value="1"/>
</dbReference>
<dbReference type="SMART" id="SM00185">
    <property type="entry name" value="ARM"/>
    <property type="match status" value="5"/>
</dbReference>
<organism evidence="10">
    <name type="scientific">Oryza sativa subsp. japonica</name>
    <name type="common">Rice</name>
    <dbReference type="NCBI Taxonomy" id="39947"/>
    <lineage>
        <taxon>Eukaryota</taxon>
        <taxon>Viridiplantae</taxon>
        <taxon>Streptophyta</taxon>
        <taxon>Embryophyta</taxon>
        <taxon>Tracheophyta</taxon>
        <taxon>Spermatophyta</taxon>
        <taxon>Magnoliopsida</taxon>
        <taxon>Liliopsida</taxon>
        <taxon>Poales</taxon>
        <taxon>Poaceae</taxon>
        <taxon>BOP clade</taxon>
        <taxon>Oryzoideae</taxon>
        <taxon>Oryzeae</taxon>
        <taxon>Oryzinae</taxon>
        <taxon>Oryza</taxon>
        <taxon>Oryza sativa</taxon>
    </lineage>
</organism>
<evidence type="ECO:0000313" key="10">
    <source>
        <dbReference type="EMBL" id="EAZ20925.1"/>
    </source>
</evidence>
<dbReference type="FunFam" id="3.30.40.10:FF:000292">
    <property type="entry name" value="RING-type E3 ubiquitin transferase"/>
    <property type="match status" value="1"/>
</dbReference>
<feature type="repeat" description="ARM" evidence="7">
    <location>
        <begin position="447"/>
        <end position="489"/>
    </location>
</feature>
<dbReference type="Gene3D" id="3.30.40.10">
    <property type="entry name" value="Zinc/RING finger domain, C3HC4 (zinc finger)"/>
    <property type="match status" value="1"/>
</dbReference>
<dbReference type="GO" id="GO:0061630">
    <property type="term" value="F:ubiquitin protein ligase activity"/>
    <property type="evidence" value="ECO:0007669"/>
    <property type="project" value="UniProtKB-EC"/>
</dbReference>
<dbReference type="HOGENOM" id="CLU_006348_0_0_1"/>
<dbReference type="FunFam" id="1.25.10.10:FF:000239">
    <property type="entry name" value="RING-type E3 ubiquitin transferase"/>
    <property type="match status" value="1"/>
</dbReference>
<keyword evidence="4" id="KW-0808">Transferase</keyword>
<accession>A3CIL2</accession>
<evidence type="ECO:0000256" key="3">
    <source>
        <dbReference type="ARBA" id="ARBA00012483"/>
    </source>
</evidence>
<dbReference type="InterPro" id="IPR057623">
    <property type="entry name" value="PUB12-19-like_N"/>
</dbReference>
<name>A3CIL2_ORYSJ</name>
<feature type="region of interest" description="Disordered" evidence="8">
    <location>
        <begin position="688"/>
        <end position="732"/>
    </location>
</feature>
<dbReference type="SMART" id="SM00504">
    <property type="entry name" value="Ubox"/>
    <property type="match status" value="1"/>
</dbReference>
<dbReference type="InterPro" id="IPR011989">
    <property type="entry name" value="ARM-like"/>
</dbReference>
<feature type="domain" description="U-box" evidence="9">
    <location>
        <begin position="310"/>
        <end position="384"/>
    </location>
</feature>
<dbReference type="SUPFAM" id="SSF48371">
    <property type="entry name" value="ARM repeat"/>
    <property type="match status" value="1"/>
</dbReference>
<dbReference type="PROSITE" id="PS51698">
    <property type="entry name" value="U_BOX"/>
    <property type="match status" value="1"/>
</dbReference>
<keyword evidence="6" id="KW-0833">Ubl conjugation pathway</keyword>
<evidence type="ECO:0000256" key="2">
    <source>
        <dbReference type="ARBA" id="ARBA00004906"/>
    </source>
</evidence>
<keyword evidence="5" id="KW-0677">Repeat</keyword>
<evidence type="ECO:0000256" key="1">
    <source>
        <dbReference type="ARBA" id="ARBA00000900"/>
    </source>
</evidence>
<evidence type="ECO:0000256" key="4">
    <source>
        <dbReference type="ARBA" id="ARBA00022679"/>
    </source>
</evidence>
<dbReference type="InterPro" id="IPR003613">
    <property type="entry name" value="Ubox_domain"/>
</dbReference>
<dbReference type="AlphaFoldDB" id="A3CIL2"/>
<dbReference type="InterPro" id="IPR013083">
    <property type="entry name" value="Znf_RING/FYVE/PHD"/>
</dbReference>
<comment type="catalytic activity">
    <reaction evidence="1">
        <text>S-ubiquitinyl-[E2 ubiquitin-conjugating enzyme]-L-cysteine + [acceptor protein]-L-lysine = [E2 ubiquitin-conjugating enzyme]-L-cysteine + N(6)-ubiquitinyl-[acceptor protein]-L-lysine.</text>
        <dbReference type="EC" id="2.3.2.27"/>
    </reaction>
</comment>
<feature type="compositionally biased region" description="Polar residues" evidence="8">
    <location>
        <begin position="388"/>
        <end position="401"/>
    </location>
</feature>
<sequence>MAGDRAEEEEGEAPPPEARSAAAVERVAAAVEAVAAGAGAGAGAGEYRNAYRRQLLALSRRIRLLGPFVEELRERRRGKGEGEEEERALAPLADALEAALALLRLGREGSRISLWILSIALNCSFEERPQTLHRVRVINGMLYECYDIILVLERDSVMKKFQGVILQLEQALCDIPYNELDISDEVREQVELVHAQLKRAKERIDMPDDEFYNDLLSVYDKNYDPSAELAILGRLSEKLHLMTITDLTQESLALHEMVASGGGQDPGEHIERMSMLLKKIKDFVQTQNPDMGPPMASRVLDSNGDSRPITIPDEFRCPISLELMKDPVIVSTGQTYERACIEKWIASGHHTCPTTQQKMSTSALTPNYVLRSLISQWCETNGMEPPKRSTQPNKPTPACSSSERANIDALLSKLCSPDTEEQRSAAAELRLLAKRNANNRICIAEAGAIPLLLSLLSSSDLRTQEHAVTALLNLSIHEDNKASIISSGAVPSIVHVLKNGSMEARENAAATLFSLSVIDEYKVTIGGMGAIPALVVLLGEGSQRGKKDAAAALFNLCIYQGNKGRAIRAGLVPLIMGLVTNPTGALMDEAMAILSILSSHPEGKAAIGAAEPVPVLVEMIGSGTPRNRENAAAVMLHLCSGEHHLVHLARAQECGIMVPLRELALNGTDRGKRKAVQLLERMSRFLVQQQEEQESQSQASAQVPPQATPEQVPENDIPEQLDSPASQYPMVV</sequence>
<evidence type="ECO:0000256" key="8">
    <source>
        <dbReference type="SAM" id="MobiDB-lite"/>
    </source>
</evidence>
<evidence type="ECO:0000256" key="6">
    <source>
        <dbReference type="ARBA" id="ARBA00022786"/>
    </source>
</evidence>
<dbReference type="UniPathway" id="UPA00143"/>
<dbReference type="Proteomes" id="UP000007752">
    <property type="component" value="Chromosome 12"/>
</dbReference>
<dbReference type="PANTHER" id="PTHR23315">
    <property type="entry name" value="U BOX DOMAIN-CONTAINING"/>
    <property type="match status" value="1"/>
</dbReference>
<dbReference type="InterPro" id="IPR016024">
    <property type="entry name" value="ARM-type_fold"/>
</dbReference>
<dbReference type="Gene3D" id="1.25.10.10">
    <property type="entry name" value="Leucine-rich Repeat Variant"/>
    <property type="match status" value="2"/>
</dbReference>
<dbReference type="InterPro" id="IPR045210">
    <property type="entry name" value="RING-Ubox_PUB"/>
</dbReference>
<dbReference type="Pfam" id="PF25368">
    <property type="entry name" value="PUB10_N"/>
    <property type="match status" value="1"/>
</dbReference>
<dbReference type="GO" id="GO:0016567">
    <property type="term" value="P:protein ubiquitination"/>
    <property type="evidence" value="ECO:0007669"/>
    <property type="project" value="UniProtKB-UniPathway"/>
</dbReference>
<dbReference type="PANTHER" id="PTHR23315:SF236">
    <property type="entry name" value="E3 UBIQUITIN-PROTEIN LIGASE SPL11"/>
    <property type="match status" value="1"/>
</dbReference>
<dbReference type="FunFam" id="1.25.10.10:FF:000289">
    <property type="entry name" value="RING-type E3 ubiquitin transferase"/>
    <property type="match status" value="1"/>
</dbReference>
<dbReference type="InterPro" id="IPR000225">
    <property type="entry name" value="Armadillo"/>
</dbReference>
<evidence type="ECO:0000259" key="9">
    <source>
        <dbReference type="PROSITE" id="PS51698"/>
    </source>
</evidence>
<feature type="compositionally biased region" description="Acidic residues" evidence="8">
    <location>
        <begin position="1"/>
        <end position="12"/>
    </location>
</feature>
<dbReference type="EMBL" id="CM000149">
    <property type="protein sequence ID" value="EAZ20925.1"/>
    <property type="molecule type" value="Genomic_DNA"/>
</dbReference>
<evidence type="ECO:0000256" key="7">
    <source>
        <dbReference type="PROSITE-ProRule" id="PRU00259"/>
    </source>
</evidence>
<feature type="region of interest" description="Disordered" evidence="8">
    <location>
        <begin position="1"/>
        <end position="22"/>
    </location>
</feature>
<dbReference type="Pfam" id="PF25598">
    <property type="entry name" value="ARM_PUB"/>
    <property type="match status" value="1"/>
</dbReference>
<dbReference type="PROSITE" id="PS50176">
    <property type="entry name" value="ARM_REPEAT"/>
    <property type="match status" value="1"/>
</dbReference>
<feature type="region of interest" description="Disordered" evidence="8">
    <location>
        <begin position="381"/>
        <end position="401"/>
    </location>
</feature>
<protein>
    <recommendedName>
        <fullName evidence="3">RING-type E3 ubiquitin transferase</fullName>
        <ecNumber evidence="3">2.3.2.27</ecNumber>
    </recommendedName>
</protein>
<comment type="pathway">
    <text evidence="2">Protein modification; protein ubiquitination.</text>
</comment>
<dbReference type="Pfam" id="PF04564">
    <property type="entry name" value="U-box"/>
    <property type="match status" value="1"/>
</dbReference>
<gene>
    <name evidence="10" type="ORF">OsJ_36575</name>
</gene>